<dbReference type="OrthoDB" id="199913at2759"/>
<dbReference type="CDD" id="cd00707">
    <property type="entry name" value="Pancreat_lipase_like"/>
    <property type="match status" value="1"/>
</dbReference>
<evidence type="ECO:0000256" key="3">
    <source>
        <dbReference type="ARBA" id="ARBA00022525"/>
    </source>
</evidence>
<dbReference type="Proteomes" id="UP001153737">
    <property type="component" value="Chromosome 2"/>
</dbReference>
<organism evidence="9 10">
    <name type="scientific">Phaedon cochleariae</name>
    <name type="common">Mustard beetle</name>
    <dbReference type="NCBI Taxonomy" id="80249"/>
    <lineage>
        <taxon>Eukaryota</taxon>
        <taxon>Metazoa</taxon>
        <taxon>Ecdysozoa</taxon>
        <taxon>Arthropoda</taxon>
        <taxon>Hexapoda</taxon>
        <taxon>Insecta</taxon>
        <taxon>Pterygota</taxon>
        <taxon>Neoptera</taxon>
        <taxon>Endopterygota</taxon>
        <taxon>Coleoptera</taxon>
        <taxon>Polyphaga</taxon>
        <taxon>Cucujiformia</taxon>
        <taxon>Chrysomeloidea</taxon>
        <taxon>Chrysomelidae</taxon>
        <taxon>Chrysomelinae</taxon>
        <taxon>Chrysomelini</taxon>
        <taxon>Phaedon</taxon>
    </lineage>
</organism>
<dbReference type="GO" id="GO:0004806">
    <property type="term" value="F:triacylglycerol lipase activity"/>
    <property type="evidence" value="ECO:0007669"/>
    <property type="project" value="InterPro"/>
</dbReference>
<dbReference type="PANTHER" id="PTHR11610">
    <property type="entry name" value="LIPASE"/>
    <property type="match status" value="1"/>
</dbReference>
<keyword evidence="4" id="KW-1015">Disulfide bond</keyword>
<dbReference type="SUPFAM" id="SSF53474">
    <property type="entry name" value="alpha/beta-Hydrolases"/>
    <property type="match status" value="1"/>
</dbReference>
<feature type="binding site" evidence="6">
    <location>
        <position position="237"/>
    </location>
    <ligand>
        <name>Ca(2+)</name>
        <dbReference type="ChEBI" id="CHEBI:29108"/>
    </ligand>
</feature>
<dbReference type="PRINTS" id="PR00823">
    <property type="entry name" value="PANCLIPASE"/>
</dbReference>
<sequence length="529" mass="59458">MVAVDKNTSVIIQTMVFMMNQSIIQKEDYYNKYSPHQDSNVKCYGTYGCFDVGPPWTSDTRPVALFPEDIKKIEPKFHLYTRKNPLRPGFLDVSEMEFFDEESSFLDPKKPIYLITHGYVESGYRDWIGWMARALLAREDCNVIVIDWEGGSEPPYGQAVANIRLVGAIAAHLLAEIAQYTGGLKLDHVHAIGHSLGAHLFGYTGYTLQKEFNLTLGRITGMDPAEPHFSNTVAPVRLDRSAAQYVDVIHTDARGFISGAGGLGIIEPIGHVDYYPNGGRDQPGCTKGISQFIRDNNNSIFDGFRRYVSCNHLRSHQIFLDSLKKDSRCKYLTVTCTSFKDFMEGQCFDCGKNRANCIPFGFDGRKHYEKFSKHKYQHKSRTQYLLTGANAPYCRSHYRISVEISDSNFSKTEGGEVGTLHFTMHSSEDGKGDKTGRVGFFTGYHRPGGGYTGVVATDGVTHMGAIEVEWKYETNLLNPLTYRILTSPRIYLRKVTVEALDIDERITVCPKGQKPVVNGLPQLMLPSYC</sequence>
<feature type="binding site" evidence="6">
    <location>
        <position position="239"/>
    </location>
    <ligand>
        <name>Ca(2+)</name>
        <dbReference type="ChEBI" id="CHEBI:29108"/>
    </ligand>
</feature>
<gene>
    <name evidence="9" type="ORF">PHAECO_LOCUS6733</name>
</gene>
<evidence type="ECO:0000256" key="5">
    <source>
        <dbReference type="PIRSR" id="PIRSR000865-1"/>
    </source>
</evidence>
<feature type="domain" description="Lipase" evidence="8">
    <location>
        <begin position="43"/>
        <end position="393"/>
    </location>
</feature>
<evidence type="ECO:0000256" key="6">
    <source>
        <dbReference type="PIRSR" id="PIRSR000865-2"/>
    </source>
</evidence>
<proteinExistence type="inferred from homology"/>
<dbReference type="PIRSF" id="PIRSF000865">
    <property type="entry name" value="Lipoprotein_lipase_LIPH"/>
    <property type="match status" value="1"/>
</dbReference>
<dbReference type="InterPro" id="IPR033906">
    <property type="entry name" value="Lipase_N"/>
</dbReference>
<comment type="subcellular location">
    <subcellularLocation>
        <location evidence="1">Secreted</location>
    </subcellularLocation>
</comment>
<comment type="similarity">
    <text evidence="2 7">Belongs to the AB hydrolase superfamily. Lipase family.</text>
</comment>
<reference evidence="9" key="2">
    <citation type="submission" date="2022-10" db="EMBL/GenBank/DDBJ databases">
        <authorList>
            <consortium name="ENA_rothamsted_submissions"/>
            <consortium name="culmorum"/>
            <person name="King R."/>
        </authorList>
    </citation>
    <scope>NUCLEOTIDE SEQUENCE</scope>
</reference>
<accession>A0A9N9SI83</accession>
<dbReference type="GO" id="GO:0046872">
    <property type="term" value="F:metal ion binding"/>
    <property type="evidence" value="ECO:0007669"/>
    <property type="project" value="UniProtKB-KW"/>
</dbReference>
<keyword evidence="3" id="KW-0964">Secreted</keyword>
<evidence type="ECO:0000256" key="2">
    <source>
        <dbReference type="ARBA" id="ARBA00010701"/>
    </source>
</evidence>
<dbReference type="PRINTS" id="PR00821">
    <property type="entry name" value="TAGLIPASE"/>
</dbReference>
<dbReference type="Gene3D" id="3.40.50.1820">
    <property type="entry name" value="alpha/beta hydrolase"/>
    <property type="match status" value="1"/>
</dbReference>
<feature type="active site" description="Charge relay system" evidence="5">
    <location>
        <position position="312"/>
    </location>
</feature>
<dbReference type="EMBL" id="OU896708">
    <property type="protein sequence ID" value="CAG9819198.1"/>
    <property type="molecule type" value="Genomic_DNA"/>
</dbReference>
<keyword evidence="6" id="KW-0479">Metal-binding</keyword>
<dbReference type="InterPro" id="IPR016272">
    <property type="entry name" value="Lipase_LIPH"/>
</dbReference>
<dbReference type="InterPro" id="IPR000734">
    <property type="entry name" value="TAG_lipase"/>
</dbReference>
<evidence type="ECO:0000259" key="8">
    <source>
        <dbReference type="Pfam" id="PF00151"/>
    </source>
</evidence>
<name>A0A9N9SI83_PHACE</name>
<dbReference type="GO" id="GO:0016042">
    <property type="term" value="P:lipid catabolic process"/>
    <property type="evidence" value="ECO:0007669"/>
    <property type="project" value="TreeGrafter"/>
</dbReference>
<dbReference type="GO" id="GO:0005615">
    <property type="term" value="C:extracellular space"/>
    <property type="evidence" value="ECO:0007669"/>
    <property type="project" value="TreeGrafter"/>
</dbReference>
<evidence type="ECO:0000256" key="4">
    <source>
        <dbReference type="ARBA" id="ARBA00023157"/>
    </source>
</evidence>
<evidence type="ECO:0000313" key="10">
    <source>
        <dbReference type="Proteomes" id="UP001153737"/>
    </source>
</evidence>
<dbReference type="PANTHER" id="PTHR11610:SF185">
    <property type="entry name" value="LD47264P"/>
    <property type="match status" value="1"/>
</dbReference>
<evidence type="ECO:0000256" key="7">
    <source>
        <dbReference type="RuleBase" id="RU004262"/>
    </source>
</evidence>
<feature type="active site" description="Charge relay system" evidence="5">
    <location>
        <position position="223"/>
    </location>
</feature>
<feature type="active site" description="Nucleophile" evidence="5">
    <location>
        <position position="195"/>
    </location>
</feature>
<keyword evidence="6" id="KW-0106">Calcium</keyword>
<evidence type="ECO:0000256" key="1">
    <source>
        <dbReference type="ARBA" id="ARBA00004613"/>
    </source>
</evidence>
<dbReference type="InterPro" id="IPR013818">
    <property type="entry name" value="Lipase"/>
</dbReference>
<protein>
    <recommendedName>
        <fullName evidence="8">Lipase domain-containing protein</fullName>
    </recommendedName>
</protein>
<dbReference type="Pfam" id="PF00151">
    <property type="entry name" value="Lipase"/>
    <property type="match status" value="1"/>
</dbReference>
<dbReference type="AlphaFoldDB" id="A0A9N9SI83"/>
<keyword evidence="10" id="KW-1185">Reference proteome</keyword>
<dbReference type="InterPro" id="IPR002331">
    <property type="entry name" value="Lipase_panc"/>
</dbReference>
<evidence type="ECO:0000313" key="9">
    <source>
        <dbReference type="EMBL" id="CAG9819198.1"/>
    </source>
</evidence>
<reference evidence="9" key="1">
    <citation type="submission" date="2022-01" db="EMBL/GenBank/DDBJ databases">
        <authorList>
            <person name="King R."/>
        </authorList>
    </citation>
    <scope>NUCLEOTIDE SEQUENCE</scope>
</reference>
<dbReference type="InterPro" id="IPR029058">
    <property type="entry name" value="AB_hydrolase_fold"/>
</dbReference>